<reference evidence="2" key="1">
    <citation type="submission" date="2016-02" db="EMBL/GenBank/DDBJ databases">
        <authorList>
            <person name="Schultz-Johansen M."/>
            <person name="Glaring M.A."/>
            <person name="Bech P.K."/>
            <person name="Stougaard P."/>
        </authorList>
    </citation>
    <scope>NUCLEOTIDE SEQUENCE [LARGE SCALE GENOMIC DNA]</scope>
    <source>
        <strain evidence="2">S66</strain>
    </source>
</reference>
<evidence type="ECO:0000313" key="2">
    <source>
        <dbReference type="Proteomes" id="UP000070299"/>
    </source>
</evidence>
<gene>
    <name evidence="1" type="ORF">AX660_03190</name>
</gene>
<name>A0A148KKK5_9ALTE</name>
<dbReference type="RefSeq" id="WP_068382237.1">
    <property type="nucleotide sequence ID" value="NZ_LSNE01000020.1"/>
</dbReference>
<protein>
    <submittedName>
        <fullName evidence="1">Uncharacterized protein</fullName>
    </submittedName>
</protein>
<keyword evidence="2" id="KW-1185">Reference proteome</keyword>
<proteinExistence type="predicted"/>
<dbReference type="EMBL" id="LSNE01000020">
    <property type="protein sequence ID" value="KXI26788.1"/>
    <property type="molecule type" value="Genomic_DNA"/>
</dbReference>
<dbReference type="AlphaFoldDB" id="A0A148KKK5"/>
<evidence type="ECO:0000313" key="1">
    <source>
        <dbReference type="EMBL" id="KXI26788.1"/>
    </source>
</evidence>
<sequence length="99" mass="11504">MKTYNDYEIFSVYEISHLVMAWNVGVEMEYVCSYPNNLKLPQDRLVGDLLNIGDYADYVAFLIVGEHAIRQWYGKRKNPKISLPLQACIAAENKKLQQF</sequence>
<organism evidence="1 2">
    <name type="scientific">Paraglaciecola hydrolytica</name>
    <dbReference type="NCBI Taxonomy" id="1799789"/>
    <lineage>
        <taxon>Bacteria</taxon>
        <taxon>Pseudomonadati</taxon>
        <taxon>Pseudomonadota</taxon>
        <taxon>Gammaproteobacteria</taxon>
        <taxon>Alteromonadales</taxon>
        <taxon>Alteromonadaceae</taxon>
        <taxon>Paraglaciecola</taxon>
    </lineage>
</organism>
<dbReference type="Proteomes" id="UP000070299">
    <property type="component" value="Unassembled WGS sequence"/>
</dbReference>
<comment type="caution">
    <text evidence="1">The sequence shown here is derived from an EMBL/GenBank/DDBJ whole genome shotgun (WGS) entry which is preliminary data.</text>
</comment>
<accession>A0A148KKK5</accession>